<accession>A0A0P0A7B8</accession>
<dbReference type="AlphaFoldDB" id="A0A0P0A7B8"/>
<protein>
    <submittedName>
        <fullName evidence="3">Putative Co/Zn/Cd efflux system membrane fusion protein</fullName>
    </submittedName>
</protein>
<evidence type="ECO:0000256" key="1">
    <source>
        <dbReference type="ARBA" id="ARBA00009477"/>
    </source>
</evidence>
<dbReference type="NCBIfam" id="TIGR01730">
    <property type="entry name" value="RND_mfp"/>
    <property type="match status" value="1"/>
</dbReference>
<name>A0A0P0A7B8_9RHOB</name>
<evidence type="ECO:0000259" key="2">
    <source>
        <dbReference type="Pfam" id="PF25954"/>
    </source>
</evidence>
<dbReference type="InterPro" id="IPR058792">
    <property type="entry name" value="Beta-barrel_RND_2"/>
</dbReference>
<dbReference type="KEGG" id="cmar:IMCC12053_274"/>
<dbReference type="Gene3D" id="2.40.420.20">
    <property type="match status" value="1"/>
</dbReference>
<evidence type="ECO:0000313" key="4">
    <source>
        <dbReference type="Proteomes" id="UP000064920"/>
    </source>
</evidence>
<dbReference type="OrthoDB" id="9806939at2"/>
<dbReference type="SUPFAM" id="SSF111369">
    <property type="entry name" value="HlyD-like secretion proteins"/>
    <property type="match status" value="1"/>
</dbReference>
<dbReference type="EMBL" id="CP012023">
    <property type="protein sequence ID" value="ALI54224.1"/>
    <property type="molecule type" value="Genomic_DNA"/>
</dbReference>
<dbReference type="Gene3D" id="1.10.287.470">
    <property type="entry name" value="Helix hairpin bin"/>
    <property type="match status" value="1"/>
</dbReference>
<comment type="similarity">
    <text evidence="1">Belongs to the membrane fusion protein (MFP) (TC 8.A.1) family.</text>
</comment>
<sequence>MRIVPLLIAIIVSFALYFFVFQRDTLGEMSGSTQPSVETTDATQEQADVNAMAPPANRDVTDKPVVKVVAEHSVAEVLDSAVILRGETQAARSVNVSAETSGRVVSAPLRKGSYVEEGQVMCQLDVGVRASSLAQAKAAVAEAEVGLSNAQKLAKGGYAAETNILTAEAGLERARAALAQTEQDIANLTIEAPFAGLLESDTAELGTLMQAGSICANVIQLDPMKLVAFAPEAEVDRIEVGTLASARLLTGTQITGRVTFLSRSADPTTRTFRVEIEVPNSDFAIRDGQTVEMAIRSEGKSAHLVKQSSLTLNDEGLLGVRIVDDAQMVAFVPIQVLRDTREGVWVAGLPERADIITVGQEYVRAGVPVEPHFEEIN</sequence>
<keyword evidence="4" id="KW-1185">Reference proteome</keyword>
<dbReference type="RefSeq" id="WP_062214983.1">
    <property type="nucleotide sequence ID" value="NZ_CP012023.1"/>
</dbReference>
<proteinExistence type="inferred from homology"/>
<dbReference type="GO" id="GO:0015562">
    <property type="term" value="F:efflux transmembrane transporter activity"/>
    <property type="evidence" value="ECO:0007669"/>
    <property type="project" value="TreeGrafter"/>
</dbReference>
<dbReference type="Proteomes" id="UP000064920">
    <property type="component" value="Chromosome"/>
</dbReference>
<dbReference type="InterPro" id="IPR006143">
    <property type="entry name" value="RND_pump_MFP"/>
</dbReference>
<dbReference type="GO" id="GO:1990281">
    <property type="term" value="C:efflux pump complex"/>
    <property type="evidence" value="ECO:0007669"/>
    <property type="project" value="TreeGrafter"/>
</dbReference>
<dbReference type="STRING" id="1397108.IMCC12053_274"/>
<dbReference type="Pfam" id="PF25954">
    <property type="entry name" value="Beta-barrel_RND_2"/>
    <property type="match status" value="1"/>
</dbReference>
<dbReference type="PATRIC" id="fig|1397108.4.peg.287"/>
<dbReference type="PANTHER" id="PTHR30469:SF29">
    <property type="entry name" value="BLR2860 PROTEIN"/>
    <property type="match status" value="1"/>
</dbReference>
<dbReference type="PANTHER" id="PTHR30469">
    <property type="entry name" value="MULTIDRUG RESISTANCE PROTEIN MDTA"/>
    <property type="match status" value="1"/>
</dbReference>
<dbReference type="Gene3D" id="2.40.30.170">
    <property type="match status" value="1"/>
</dbReference>
<feature type="domain" description="CusB-like beta-barrel" evidence="2">
    <location>
        <begin position="227"/>
        <end position="298"/>
    </location>
</feature>
<reference evidence="4" key="1">
    <citation type="submission" date="2015-05" db="EMBL/GenBank/DDBJ databases">
        <authorList>
            <person name="Oh H.-M."/>
            <person name="Yang J.-A."/>
            <person name="Cho J.-C."/>
            <person name="Kang I."/>
        </authorList>
    </citation>
    <scope>NUCLEOTIDE SEQUENCE [LARGE SCALE GENOMIC DNA]</scope>
    <source>
        <strain evidence="4">IMCC 12053</strain>
    </source>
</reference>
<organism evidence="3 4">
    <name type="scientific">Celeribacter marinus</name>
    <dbReference type="NCBI Taxonomy" id="1397108"/>
    <lineage>
        <taxon>Bacteria</taxon>
        <taxon>Pseudomonadati</taxon>
        <taxon>Pseudomonadota</taxon>
        <taxon>Alphaproteobacteria</taxon>
        <taxon>Rhodobacterales</taxon>
        <taxon>Roseobacteraceae</taxon>
        <taxon>Celeribacter</taxon>
    </lineage>
</organism>
<dbReference type="Gene3D" id="2.40.50.100">
    <property type="match status" value="1"/>
</dbReference>
<gene>
    <name evidence="3" type="ORF">IMCC12053_274</name>
</gene>
<evidence type="ECO:0000313" key="3">
    <source>
        <dbReference type="EMBL" id="ALI54224.1"/>
    </source>
</evidence>